<dbReference type="Proteomes" id="UP000321832">
    <property type="component" value="Unassembled WGS sequence"/>
</dbReference>
<organism evidence="2 3">
    <name type="scientific">Piscinibacter aquaticus</name>
    <dbReference type="NCBI Taxonomy" id="392597"/>
    <lineage>
        <taxon>Bacteria</taxon>
        <taxon>Pseudomonadati</taxon>
        <taxon>Pseudomonadota</taxon>
        <taxon>Betaproteobacteria</taxon>
        <taxon>Burkholderiales</taxon>
        <taxon>Sphaerotilaceae</taxon>
        <taxon>Piscinibacter</taxon>
    </lineage>
</organism>
<evidence type="ECO:0000313" key="2">
    <source>
        <dbReference type="EMBL" id="TXC67301.1"/>
    </source>
</evidence>
<evidence type="ECO:0008006" key="4">
    <source>
        <dbReference type="Google" id="ProtNLM"/>
    </source>
</evidence>
<protein>
    <recommendedName>
        <fullName evidence="4">FHA domain-containing protein</fullName>
    </recommendedName>
</protein>
<dbReference type="EMBL" id="VOPW01000001">
    <property type="protein sequence ID" value="TXC67301.1"/>
    <property type="molecule type" value="Genomic_DNA"/>
</dbReference>
<evidence type="ECO:0000313" key="3">
    <source>
        <dbReference type="Proteomes" id="UP000321832"/>
    </source>
</evidence>
<sequence length="336" mass="36037">MNEPGTLAILEVLDRDGQCASSAWPPGRCASAARSTTTCRWPIRTAPHHCVIDTVSDADEPGLALHVLQTENGVQLGSRRLRDGERTPLRDDGQPLEFMAGRTRLRLRRAGDVLAPELPLGAGTSLVRRLGPTLAAALVLAALMAFNTGLDSDPEVFLRALGSTALATLMGSAIWIGLWSLLSKLFTRQTHAGWHLRVFVLSSLAWLVVGALPGLIAFALNWPWLADFGFVAGYAIAAAALYFHLLGVEPARPALMRGVALAAFVAGTGLTLWNQQQRSDRLGSDLYLSSFYPPALRLAKPVSAEQFVDDLAALQPLLDRKAKEEPSGDSGASDDE</sequence>
<accession>A0A5C6U5A7</accession>
<proteinExistence type="predicted"/>
<feature type="transmembrane region" description="Helical" evidence="1">
    <location>
        <begin position="224"/>
        <end position="243"/>
    </location>
</feature>
<reference evidence="2 3" key="1">
    <citation type="submission" date="2019-08" db="EMBL/GenBank/DDBJ databases">
        <authorList>
            <person name="Khan S.A."/>
            <person name="Jeon C.O."/>
            <person name="Jeong S.E."/>
        </authorList>
    </citation>
    <scope>NUCLEOTIDE SEQUENCE [LARGE SCALE GENOMIC DNA]</scope>
    <source>
        <strain evidence="3">IMCC1728</strain>
    </source>
</reference>
<keyword evidence="3" id="KW-1185">Reference proteome</keyword>
<feature type="transmembrane region" description="Helical" evidence="1">
    <location>
        <begin position="255"/>
        <end position="273"/>
    </location>
</feature>
<name>A0A5C6U5A7_9BURK</name>
<dbReference type="AlphaFoldDB" id="A0A5C6U5A7"/>
<keyword evidence="1" id="KW-0472">Membrane</keyword>
<feature type="transmembrane region" description="Helical" evidence="1">
    <location>
        <begin position="194"/>
        <end position="218"/>
    </location>
</feature>
<gene>
    <name evidence="2" type="ORF">FSC37_21230</name>
</gene>
<comment type="caution">
    <text evidence="2">The sequence shown here is derived from an EMBL/GenBank/DDBJ whole genome shotgun (WGS) entry which is preliminary data.</text>
</comment>
<feature type="transmembrane region" description="Helical" evidence="1">
    <location>
        <begin position="156"/>
        <end position="182"/>
    </location>
</feature>
<evidence type="ECO:0000256" key="1">
    <source>
        <dbReference type="SAM" id="Phobius"/>
    </source>
</evidence>
<feature type="transmembrane region" description="Helical" evidence="1">
    <location>
        <begin position="130"/>
        <end position="150"/>
    </location>
</feature>
<keyword evidence="1" id="KW-1133">Transmembrane helix</keyword>
<keyword evidence="1" id="KW-0812">Transmembrane</keyword>